<dbReference type="AlphaFoldDB" id="A0A7I8LJ96"/>
<dbReference type="EMBL" id="LR746279">
    <property type="protein sequence ID" value="CAA7409294.1"/>
    <property type="molecule type" value="Genomic_DNA"/>
</dbReference>
<name>A0A7I8LJ96_SPIIN</name>
<dbReference type="OrthoDB" id="1750914at2759"/>
<sequence length="143" mass="16291">MKSMRSTRRDRSIRYPKGLIEDVTINIEGCYFLVDFSVLEMTSPKNLKESAIILGQIFENPSHEPIVLPLNAHNNLDRKPLSDNLKFTFLGPNDTMPTIIASHLTSNEESKLLSFLKEYKGTLGWHMSNLKGISLDICMHKKN</sequence>
<reference evidence="1" key="1">
    <citation type="submission" date="2020-02" db="EMBL/GenBank/DDBJ databases">
        <authorList>
            <person name="Scholz U."/>
            <person name="Mascher M."/>
            <person name="Fiebig A."/>
        </authorList>
    </citation>
    <scope>NUCLEOTIDE SEQUENCE</scope>
</reference>
<proteinExistence type="predicted"/>
<protein>
    <submittedName>
        <fullName evidence="1">Uncharacterized protein</fullName>
    </submittedName>
</protein>
<evidence type="ECO:0000313" key="1">
    <source>
        <dbReference type="EMBL" id="CAA7409294.1"/>
    </source>
</evidence>
<keyword evidence="2" id="KW-1185">Reference proteome</keyword>
<evidence type="ECO:0000313" key="2">
    <source>
        <dbReference type="Proteomes" id="UP000663760"/>
    </source>
</evidence>
<gene>
    <name evidence="1" type="ORF">SI8410_16019972</name>
</gene>
<dbReference type="Proteomes" id="UP000663760">
    <property type="component" value="Chromosome 16"/>
</dbReference>
<accession>A0A7I8LJ96</accession>
<organism evidence="1 2">
    <name type="scientific">Spirodela intermedia</name>
    <name type="common">Intermediate duckweed</name>
    <dbReference type="NCBI Taxonomy" id="51605"/>
    <lineage>
        <taxon>Eukaryota</taxon>
        <taxon>Viridiplantae</taxon>
        <taxon>Streptophyta</taxon>
        <taxon>Embryophyta</taxon>
        <taxon>Tracheophyta</taxon>
        <taxon>Spermatophyta</taxon>
        <taxon>Magnoliopsida</taxon>
        <taxon>Liliopsida</taxon>
        <taxon>Araceae</taxon>
        <taxon>Lemnoideae</taxon>
        <taxon>Spirodela</taxon>
    </lineage>
</organism>